<comment type="pathway">
    <text evidence="1 7">Metabolic intermediate biosynthesis; chorismate biosynthesis; chorismate from D-erythrose 4-phosphate and phosphoenolpyruvate: step 1/7.</text>
</comment>
<dbReference type="EC" id="2.5.1.54" evidence="7"/>
<evidence type="ECO:0000256" key="3">
    <source>
        <dbReference type="ARBA" id="ARBA00022605"/>
    </source>
</evidence>
<feature type="signal peptide" evidence="8">
    <location>
        <begin position="1"/>
        <end position="27"/>
    </location>
</feature>
<evidence type="ECO:0000256" key="4">
    <source>
        <dbReference type="ARBA" id="ARBA00022679"/>
    </source>
</evidence>
<accession>A0ABM4UFF6</accession>
<keyword evidence="7" id="KW-0150">Chloroplast</keyword>
<dbReference type="InterPro" id="IPR013785">
    <property type="entry name" value="Aldolase_TIM"/>
</dbReference>
<organism evidence="9 10">
    <name type="scientific">Coffea arabica</name>
    <name type="common">Arabian coffee</name>
    <dbReference type="NCBI Taxonomy" id="13443"/>
    <lineage>
        <taxon>Eukaryota</taxon>
        <taxon>Viridiplantae</taxon>
        <taxon>Streptophyta</taxon>
        <taxon>Embryophyta</taxon>
        <taxon>Tracheophyta</taxon>
        <taxon>Spermatophyta</taxon>
        <taxon>Magnoliopsida</taxon>
        <taxon>eudicotyledons</taxon>
        <taxon>Gunneridae</taxon>
        <taxon>Pentapetalae</taxon>
        <taxon>asterids</taxon>
        <taxon>lamiids</taxon>
        <taxon>Gentianales</taxon>
        <taxon>Rubiaceae</taxon>
        <taxon>Ixoroideae</taxon>
        <taxon>Gardenieae complex</taxon>
        <taxon>Bertiereae - Coffeeae clade</taxon>
        <taxon>Coffeeae</taxon>
        <taxon>Coffea</taxon>
    </lineage>
</organism>
<evidence type="ECO:0000313" key="9">
    <source>
        <dbReference type="Proteomes" id="UP001652660"/>
    </source>
</evidence>
<evidence type="ECO:0000256" key="8">
    <source>
        <dbReference type="SAM" id="SignalP"/>
    </source>
</evidence>
<dbReference type="InterPro" id="IPR002480">
    <property type="entry name" value="DAHP_synth_2"/>
</dbReference>
<evidence type="ECO:0000256" key="5">
    <source>
        <dbReference type="ARBA" id="ARBA00023141"/>
    </source>
</evidence>
<protein>
    <recommendedName>
        <fullName evidence="7">Phospho-2-dehydro-3-deoxyheptonate aldolase</fullName>
        <ecNumber evidence="7">2.5.1.54</ecNumber>
    </recommendedName>
</protein>
<keyword evidence="3 7" id="KW-0028">Amino-acid biosynthesis</keyword>
<dbReference type="PANTHER" id="PTHR21337">
    <property type="entry name" value="PHOSPHO-2-DEHYDRO-3-DEOXYHEPTONATE ALDOLASE 1, 2"/>
    <property type="match status" value="1"/>
</dbReference>
<comment type="similarity">
    <text evidence="2 7">Belongs to the class-II DAHP synthase family.</text>
</comment>
<reference evidence="10" key="1">
    <citation type="submission" date="2025-08" db="UniProtKB">
        <authorList>
            <consortium name="RefSeq"/>
        </authorList>
    </citation>
    <scope>IDENTIFICATION</scope>
    <source>
        <tissue evidence="10">Leaves</tissue>
    </source>
</reference>
<keyword evidence="9" id="KW-1185">Reference proteome</keyword>
<dbReference type="Proteomes" id="UP001652660">
    <property type="component" value="Chromosome 5c"/>
</dbReference>
<keyword evidence="7" id="KW-0809">Transit peptide</keyword>
<dbReference type="PANTHER" id="PTHR21337:SF0">
    <property type="entry name" value="PHOSPHO-2-DEHYDRO-3-DEOXYHEPTONATE ALDOLASE"/>
    <property type="match status" value="1"/>
</dbReference>
<dbReference type="RefSeq" id="XP_071906009.1">
    <property type="nucleotide sequence ID" value="XM_072049908.1"/>
</dbReference>
<evidence type="ECO:0000313" key="10">
    <source>
        <dbReference type="RefSeq" id="XP_071906009.1"/>
    </source>
</evidence>
<comment type="subcellular location">
    <subcellularLocation>
        <location evidence="7">Plastid</location>
        <location evidence="7">Chloroplast</location>
    </subcellularLocation>
</comment>
<evidence type="ECO:0000256" key="6">
    <source>
        <dbReference type="ARBA" id="ARBA00047508"/>
    </source>
</evidence>
<keyword evidence="7" id="KW-0934">Plastid</keyword>
<dbReference type="Pfam" id="PF01474">
    <property type="entry name" value="DAHP_synth_2"/>
    <property type="match status" value="1"/>
</dbReference>
<name>A0ABM4UFF6_COFAR</name>
<keyword evidence="4 7" id="KW-0808">Transferase</keyword>
<sequence length="177" mass="19852">MIFILFPGWLSSATLNLLRAFATGGYAAMHRITRWNLDFTEHNEQGDRYRELAHHVDEALGFMAAVGLTIGHPIVMTTEFWTSHECLLLPYEQSVTRLDSISGLYYDCSAHFLWVGERTWRLDGAHVEFLRGVANPLGIKPNLNNSFKQILFSMADNTGRETNNSTSDASASGTIVK</sequence>
<dbReference type="GeneID" id="113692224"/>
<dbReference type="Gene3D" id="3.20.20.70">
    <property type="entry name" value="Aldolase class I"/>
    <property type="match status" value="1"/>
</dbReference>
<feature type="chain" id="PRO_5046491339" description="Phospho-2-dehydro-3-deoxyheptonate aldolase" evidence="8">
    <location>
        <begin position="28"/>
        <end position="177"/>
    </location>
</feature>
<keyword evidence="5 7" id="KW-0057">Aromatic amino acid biosynthesis</keyword>
<proteinExistence type="inferred from homology"/>
<evidence type="ECO:0000256" key="1">
    <source>
        <dbReference type="ARBA" id="ARBA00004688"/>
    </source>
</evidence>
<comment type="catalytic activity">
    <reaction evidence="6 7">
        <text>D-erythrose 4-phosphate + phosphoenolpyruvate + H2O = 7-phospho-2-dehydro-3-deoxy-D-arabino-heptonate + phosphate</text>
        <dbReference type="Rhea" id="RHEA:14717"/>
        <dbReference type="ChEBI" id="CHEBI:15377"/>
        <dbReference type="ChEBI" id="CHEBI:16897"/>
        <dbReference type="ChEBI" id="CHEBI:43474"/>
        <dbReference type="ChEBI" id="CHEBI:58394"/>
        <dbReference type="ChEBI" id="CHEBI:58702"/>
        <dbReference type="EC" id="2.5.1.54"/>
    </reaction>
</comment>
<evidence type="ECO:0000256" key="7">
    <source>
        <dbReference type="RuleBase" id="RU363071"/>
    </source>
</evidence>
<dbReference type="SUPFAM" id="SSF51569">
    <property type="entry name" value="Aldolase"/>
    <property type="match status" value="1"/>
</dbReference>
<evidence type="ECO:0000256" key="2">
    <source>
        <dbReference type="ARBA" id="ARBA00008911"/>
    </source>
</evidence>
<gene>
    <name evidence="10" type="primary">LOC113692224</name>
</gene>
<keyword evidence="8" id="KW-0732">Signal</keyword>